<evidence type="ECO:0000313" key="3">
    <source>
        <dbReference type="Proteomes" id="UP000052023"/>
    </source>
</evidence>
<dbReference type="Proteomes" id="UP000052023">
    <property type="component" value="Unassembled WGS sequence"/>
</dbReference>
<evidence type="ECO:0000256" key="1">
    <source>
        <dbReference type="ARBA" id="ARBA00022729"/>
    </source>
</evidence>
<name>A0A0R3MR84_9BRAD</name>
<dbReference type="RefSeq" id="WP_057846538.1">
    <property type="nucleotide sequence ID" value="NZ_LLYA01000181.1"/>
</dbReference>
<dbReference type="Gene3D" id="1.10.4030.10">
    <property type="entry name" value="Porin chaperone SurA, peptide-binding domain"/>
    <property type="match status" value="1"/>
</dbReference>
<dbReference type="SUPFAM" id="SSF109998">
    <property type="entry name" value="Triger factor/SurA peptide-binding domain-like"/>
    <property type="match status" value="1"/>
</dbReference>
<dbReference type="PANTHER" id="PTHR47637">
    <property type="entry name" value="CHAPERONE SURA"/>
    <property type="match status" value="1"/>
</dbReference>
<dbReference type="OrthoDB" id="9791746at2"/>
<proteinExistence type="predicted"/>
<dbReference type="InterPro" id="IPR050280">
    <property type="entry name" value="OMP_Chaperone_SurA"/>
</dbReference>
<comment type="caution">
    <text evidence="2">The sequence shown here is derived from an EMBL/GenBank/DDBJ whole genome shotgun (WGS) entry which is preliminary data.</text>
</comment>
<dbReference type="InterPro" id="IPR027304">
    <property type="entry name" value="Trigger_fact/SurA_dom_sf"/>
</dbReference>
<protein>
    <submittedName>
        <fullName evidence="2">SurA N-domain family protein</fullName>
    </submittedName>
</protein>
<dbReference type="PANTHER" id="PTHR47637:SF1">
    <property type="entry name" value="CHAPERONE SURA"/>
    <property type="match status" value="1"/>
</dbReference>
<organism evidence="2 3">
    <name type="scientific">Bradyrhizobium retamae</name>
    <dbReference type="NCBI Taxonomy" id="1300035"/>
    <lineage>
        <taxon>Bacteria</taxon>
        <taxon>Pseudomonadati</taxon>
        <taxon>Pseudomonadota</taxon>
        <taxon>Alphaproteobacteria</taxon>
        <taxon>Hyphomicrobiales</taxon>
        <taxon>Nitrobacteraceae</taxon>
        <taxon>Bradyrhizobium</taxon>
    </lineage>
</organism>
<accession>A0A0R3MR84</accession>
<dbReference type="Pfam" id="PF13624">
    <property type="entry name" value="SurA_N_3"/>
    <property type="match status" value="1"/>
</dbReference>
<evidence type="ECO:0000313" key="2">
    <source>
        <dbReference type="EMBL" id="KRR20112.1"/>
    </source>
</evidence>
<gene>
    <name evidence="2" type="ORF">CQ13_08735</name>
</gene>
<keyword evidence="1" id="KW-0732">Signal</keyword>
<reference evidence="2 3" key="1">
    <citation type="submission" date="2014-03" db="EMBL/GenBank/DDBJ databases">
        <title>Bradyrhizobium valentinum sp. nov., isolated from effective nodules of Lupinus mariae-josephae, a lupine endemic of basic-lime soils in Eastern Spain.</title>
        <authorList>
            <person name="Duran D."/>
            <person name="Rey L."/>
            <person name="Navarro A."/>
            <person name="Busquets A."/>
            <person name="Imperial J."/>
            <person name="Ruiz-Argueso T."/>
        </authorList>
    </citation>
    <scope>NUCLEOTIDE SEQUENCE [LARGE SCALE GENOMIC DNA]</scope>
    <source>
        <strain evidence="2 3">Ro19</strain>
    </source>
</reference>
<dbReference type="AlphaFoldDB" id="A0A0R3MR84"/>
<dbReference type="EMBL" id="LLYA01000181">
    <property type="protein sequence ID" value="KRR20112.1"/>
    <property type="molecule type" value="Genomic_DNA"/>
</dbReference>
<sequence length="313" mass="34913">MTTITLLPRRFWSLIAGGAVALAVLAGGASPLQAQSVAVMVNGEPITTLDIEQRTKLNFLTTRKQMPRKEVIEELIDEKVKIKEAKRFGVDPSASDIDQAFAGMSQRMRITPEQLTKSLESQGVRPETLKARLKAEMVWGSLVRGRFKESLQVGEKDVADAAQQSGEPTQADAFEYRLQPIVLIVPRGSAPSAIDLRRKEAESLRERVQSCEQANSYFKSMQNAAIRGIVTKTSADIPGPLRELLDKTPIGRLTPPEITKQGVEMVALCDRKPTKIDTPKKREIREKMYTQKYEAKSKAYLADIRKAAMIEYR</sequence>
<keyword evidence="3" id="KW-1185">Reference proteome</keyword>